<dbReference type="Pfam" id="PF03514">
    <property type="entry name" value="GRAS"/>
    <property type="match status" value="1"/>
</dbReference>
<evidence type="ECO:0008006" key="5">
    <source>
        <dbReference type="Google" id="ProtNLM"/>
    </source>
</evidence>
<name>A0ABD1YXJ8_9MARC</name>
<organism evidence="3 4">
    <name type="scientific">Riccia fluitans</name>
    <dbReference type="NCBI Taxonomy" id="41844"/>
    <lineage>
        <taxon>Eukaryota</taxon>
        <taxon>Viridiplantae</taxon>
        <taxon>Streptophyta</taxon>
        <taxon>Embryophyta</taxon>
        <taxon>Marchantiophyta</taxon>
        <taxon>Marchantiopsida</taxon>
        <taxon>Marchantiidae</taxon>
        <taxon>Marchantiales</taxon>
        <taxon>Ricciaceae</taxon>
        <taxon>Riccia</taxon>
    </lineage>
</organism>
<accession>A0ABD1YXJ8</accession>
<reference evidence="3 4" key="1">
    <citation type="submission" date="2024-09" db="EMBL/GenBank/DDBJ databases">
        <title>Chromosome-scale assembly of Riccia fluitans.</title>
        <authorList>
            <person name="Paukszto L."/>
            <person name="Sawicki J."/>
            <person name="Karawczyk K."/>
            <person name="Piernik-Szablinska J."/>
            <person name="Szczecinska M."/>
            <person name="Mazdziarz M."/>
        </authorList>
    </citation>
    <scope>NUCLEOTIDE SEQUENCE [LARGE SCALE GENOMIC DNA]</scope>
    <source>
        <strain evidence="3">Rf_01</strain>
        <tissue evidence="3">Aerial parts of the thallus</tissue>
    </source>
</reference>
<dbReference type="InterPro" id="IPR005202">
    <property type="entry name" value="TF_GRAS"/>
</dbReference>
<evidence type="ECO:0000313" key="4">
    <source>
        <dbReference type="Proteomes" id="UP001605036"/>
    </source>
</evidence>
<dbReference type="AlphaFoldDB" id="A0ABD1YXJ8"/>
<dbReference type="PROSITE" id="PS50985">
    <property type="entry name" value="GRAS"/>
    <property type="match status" value="1"/>
</dbReference>
<evidence type="ECO:0000313" key="3">
    <source>
        <dbReference type="EMBL" id="KAL2635510.1"/>
    </source>
</evidence>
<proteinExistence type="predicted"/>
<protein>
    <recommendedName>
        <fullName evidence="5">LAGLIDADG homing endonuclease</fullName>
    </recommendedName>
</protein>
<sequence>MSLDNPQGNGGERIFHSLMEAFIARLSGTDGRLYKASISNRPNAVDLIKAYKLFVQCNLLPKITHFFHNKTIIGIVKGATAIHIVNFGIL</sequence>
<dbReference type="EMBL" id="JBHFFA010000003">
    <property type="protein sequence ID" value="KAL2635510.1"/>
    <property type="molecule type" value="Genomic_DNA"/>
</dbReference>
<gene>
    <name evidence="3" type="ORF">R1flu_006989</name>
</gene>
<keyword evidence="1" id="KW-0805">Transcription regulation</keyword>
<keyword evidence="2" id="KW-0804">Transcription</keyword>
<keyword evidence="4" id="KW-1185">Reference proteome</keyword>
<dbReference type="Proteomes" id="UP001605036">
    <property type="component" value="Unassembled WGS sequence"/>
</dbReference>
<comment type="caution">
    <text evidence="3">The sequence shown here is derived from an EMBL/GenBank/DDBJ whole genome shotgun (WGS) entry which is preliminary data.</text>
</comment>
<evidence type="ECO:0000256" key="2">
    <source>
        <dbReference type="ARBA" id="ARBA00023163"/>
    </source>
</evidence>
<evidence type="ECO:0000256" key="1">
    <source>
        <dbReference type="ARBA" id="ARBA00023015"/>
    </source>
</evidence>